<dbReference type="PANTHER" id="PTHR42700:SF1">
    <property type="entry name" value="SULFATE ADENYLYLTRANSFERASE"/>
    <property type="match status" value="1"/>
</dbReference>
<evidence type="ECO:0000313" key="4">
    <source>
        <dbReference type="Proteomes" id="UP000597444"/>
    </source>
</evidence>
<dbReference type="Gene3D" id="3.40.50.300">
    <property type="entry name" value="P-loop containing nucleotide triphosphate hydrolases"/>
    <property type="match status" value="1"/>
</dbReference>
<comment type="caution">
    <text evidence="3">The sequence shown here is derived from an EMBL/GenBank/DDBJ whole genome shotgun (WGS) entry which is preliminary data.</text>
</comment>
<evidence type="ECO:0000313" key="3">
    <source>
        <dbReference type="EMBL" id="GHO96133.1"/>
    </source>
</evidence>
<reference evidence="3" key="1">
    <citation type="submission" date="2020-10" db="EMBL/GenBank/DDBJ databases">
        <title>Taxonomic study of unclassified bacteria belonging to the class Ktedonobacteria.</title>
        <authorList>
            <person name="Yabe S."/>
            <person name="Wang C.M."/>
            <person name="Zheng Y."/>
            <person name="Sakai Y."/>
            <person name="Cavaletti L."/>
            <person name="Monciardini P."/>
            <person name="Donadio S."/>
        </authorList>
    </citation>
    <scope>NUCLEOTIDE SEQUENCE</scope>
    <source>
        <strain evidence="3">ID150040</strain>
    </source>
</reference>
<gene>
    <name evidence="3" type="ORF">KSF_061810</name>
</gene>
<dbReference type="GO" id="GO:0004781">
    <property type="term" value="F:sulfate adenylyltransferase (ATP) activity"/>
    <property type="evidence" value="ECO:0007669"/>
    <property type="project" value="TreeGrafter"/>
</dbReference>
<organism evidence="3 4">
    <name type="scientific">Reticulibacter mediterranei</name>
    <dbReference type="NCBI Taxonomy" id="2778369"/>
    <lineage>
        <taxon>Bacteria</taxon>
        <taxon>Bacillati</taxon>
        <taxon>Chloroflexota</taxon>
        <taxon>Ktedonobacteria</taxon>
        <taxon>Ktedonobacterales</taxon>
        <taxon>Reticulibacteraceae</taxon>
        <taxon>Reticulibacter</taxon>
    </lineage>
</organism>
<dbReference type="PANTHER" id="PTHR42700">
    <property type="entry name" value="SULFATE ADENYLYLTRANSFERASE"/>
    <property type="match status" value="1"/>
</dbReference>
<dbReference type="AlphaFoldDB" id="A0A8J3IPE4"/>
<dbReference type="GO" id="GO:0010134">
    <property type="term" value="P:sulfate assimilation via adenylyl sulfate reduction"/>
    <property type="evidence" value="ECO:0007669"/>
    <property type="project" value="TreeGrafter"/>
</dbReference>
<dbReference type="InterPro" id="IPR050512">
    <property type="entry name" value="Sulf_AdTrans/APS_kinase"/>
</dbReference>
<dbReference type="InterPro" id="IPR027417">
    <property type="entry name" value="P-loop_NTPase"/>
</dbReference>
<dbReference type="GO" id="GO:0016301">
    <property type="term" value="F:kinase activity"/>
    <property type="evidence" value="ECO:0007669"/>
    <property type="project" value="UniProtKB-KW"/>
</dbReference>
<keyword evidence="3" id="KW-0418">Kinase</keyword>
<dbReference type="InterPro" id="IPR059117">
    <property type="entry name" value="APS_kinase_dom"/>
</dbReference>
<proteinExistence type="predicted"/>
<evidence type="ECO:0000256" key="1">
    <source>
        <dbReference type="ARBA" id="ARBA00022679"/>
    </source>
</evidence>
<protein>
    <submittedName>
        <fullName evidence="3">Adenylyl-sulfate kinase</fullName>
    </submittedName>
</protein>
<dbReference type="Pfam" id="PF01583">
    <property type="entry name" value="APS_kinase"/>
    <property type="match status" value="1"/>
</dbReference>
<name>A0A8J3IPE4_9CHLR</name>
<accession>A0A8J3IPE4</accession>
<dbReference type="SUPFAM" id="SSF52540">
    <property type="entry name" value="P-loop containing nucleoside triphosphate hydrolases"/>
    <property type="match status" value="1"/>
</dbReference>
<keyword evidence="4" id="KW-1185">Reference proteome</keyword>
<keyword evidence="1" id="KW-0808">Transferase</keyword>
<evidence type="ECO:0000259" key="2">
    <source>
        <dbReference type="Pfam" id="PF01583"/>
    </source>
</evidence>
<dbReference type="Proteomes" id="UP000597444">
    <property type="component" value="Unassembled WGS sequence"/>
</dbReference>
<dbReference type="EMBL" id="BNJK01000001">
    <property type="protein sequence ID" value="GHO96133.1"/>
    <property type="molecule type" value="Genomic_DNA"/>
</dbReference>
<sequence>MYGMAQRPQQTWQRWPGWSMISASNYLGFTLWFTGLHGTGKSTLATLLQNALALRGYKVEIIDSSTLSYWLQRELHIDETIKGDRSHIPGYDAFVTYLCAILARNGVITITTSVSPFEAARSHAREHIEHFIEVYLNCSLSQRRRRLHQKESEIFVKDSLYQEPAKAELCIDTETELAERSALRILLYLEEEGYIAPLWEDLPTTEELAAIKTRLHPVEYLE</sequence>
<dbReference type="GO" id="GO:0005737">
    <property type="term" value="C:cytoplasm"/>
    <property type="evidence" value="ECO:0007669"/>
    <property type="project" value="TreeGrafter"/>
</dbReference>
<dbReference type="GO" id="GO:0019379">
    <property type="term" value="P:sulfate assimilation, phosphoadenylyl sulfate reduction by phosphoadenylyl-sulfate reductase (thioredoxin)"/>
    <property type="evidence" value="ECO:0007669"/>
    <property type="project" value="TreeGrafter"/>
</dbReference>
<feature type="domain" description="APS kinase" evidence="2">
    <location>
        <begin position="28"/>
        <end position="171"/>
    </location>
</feature>